<keyword evidence="11" id="KW-1185">Reference proteome</keyword>
<dbReference type="InterPro" id="IPR041796">
    <property type="entry name" value="Mre11_N"/>
</dbReference>
<dbReference type="RefSeq" id="WP_173055176.1">
    <property type="nucleotide sequence ID" value="NZ_BAABGO010000018.1"/>
</dbReference>
<dbReference type="InterPro" id="IPR026843">
    <property type="entry name" value="SbcD_C"/>
</dbReference>
<evidence type="ECO:0000313" key="10">
    <source>
        <dbReference type="EMBL" id="GFJ77661.1"/>
    </source>
</evidence>
<keyword evidence="5 7" id="KW-0378">Hydrolase</keyword>
<dbReference type="Gene3D" id="3.60.21.10">
    <property type="match status" value="1"/>
</dbReference>
<evidence type="ECO:0000256" key="4">
    <source>
        <dbReference type="ARBA" id="ARBA00022722"/>
    </source>
</evidence>
<gene>
    <name evidence="7 10" type="primary">sbcD</name>
    <name evidence="10" type="ORF">Phou_018410</name>
</gene>
<dbReference type="GO" id="GO:0004519">
    <property type="term" value="F:endonuclease activity"/>
    <property type="evidence" value="ECO:0007669"/>
    <property type="project" value="UniProtKB-KW"/>
</dbReference>
<reference evidence="10 11" key="2">
    <citation type="submission" date="2020-03" db="EMBL/GenBank/DDBJ databases">
        <authorList>
            <person name="Ichikawa N."/>
            <person name="Kimura A."/>
            <person name="Kitahashi Y."/>
            <person name="Uohara A."/>
        </authorList>
    </citation>
    <scope>NUCLEOTIDE SEQUENCE [LARGE SCALE GENOMIC DNA]</scope>
    <source>
        <strain evidence="10 11">NBRC 108639</strain>
    </source>
</reference>
<feature type="domain" description="Calcineurin-like phosphoesterase" evidence="8">
    <location>
        <begin position="1"/>
        <end position="90"/>
    </location>
</feature>
<keyword evidence="4 7" id="KW-0540">Nuclease</keyword>
<dbReference type="InterPro" id="IPR029052">
    <property type="entry name" value="Metallo-depent_PP-like"/>
</dbReference>
<feature type="domain" description="Nuclease SbcCD subunit D C-terminal" evidence="9">
    <location>
        <begin position="278"/>
        <end position="360"/>
    </location>
</feature>
<accession>A0A6V8K5H9</accession>
<dbReference type="PANTHER" id="PTHR30337:SF0">
    <property type="entry name" value="NUCLEASE SBCCD SUBUNIT D"/>
    <property type="match status" value="1"/>
</dbReference>
<name>A0A6V8K5H9_9ACTN</name>
<evidence type="ECO:0000256" key="2">
    <source>
        <dbReference type="ARBA" id="ARBA00011322"/>
    </source>
</evidence>
<comment type="subunit">
    <text evidence="2 7">Heterodimer of SbcC and SbcD.</text>
</comment>
<protein>
    <recommendedName>
        <fullName evidence="3 7">Nuclease SbcCD subunit D</fullName>
    </recommendedName>
</protein>
<dbReference type="InterPro" id="IPR004843">
    <property type="entry name" value="Calcineurin-like_PHP"/>
</dbReference>
<dbReference type="NCBIfam" id="TIGR00619">
    <property type="entry name" value="sbcd"/>
    <property type="match status" value="1"/>
</dbReference>
<dbReference type="Pfam" id="PF12320">
    <property type="entry name" value="SbcD_C"/>
    <property type="match status" value="1"/>
</dbReference>
<comment type="caution">
    <text evidence="10">The sequence shown here is derived from an EMBL/GenBank/DDBJ whole genome shotgun (WGS) entry which is preliminary data.</text>
</comment>
<keyword evidence="7" id="KW-0255">Endonuclease</keyword>
<organism evidence="10 11">
    <name type="scientific">Phytohabitans houttuyneae</name>
    <dbReference type="NCBI Taxonomy" id="1076126"/>
    <lineage>
        <taxon>Bacteria</taxon>
        <taxon>Bacillati</taxon>
        <taxon>Actinomycetota</taxon>
        <taxon>Actinomycetes</taxon>
        <taxon>Micromonosporales</taxon>
        <taxon>Micromonosporaceae</taxon>
    </lineage>
</organism>
<dbReference type="CDD" id="cd00840">
    <property type="entry name" value="MPP_Mre11_N"/>
    <property type="match status" value="1"/>
</dbReference>
<dbReference type="InterPro" id="IPR050535">
    <property type="entry name" value="DNA_Repair-Maintenance_Comp"/>
</dbReference>
<proteinExistence type="inferred from homology"/>
<reference evidence="10 11" key="1">
    <citation type="submission" date="2020-03" db="EMBL/GenBank/DDBJ databases">
        <title>Whole genome shotgun sequence of Phytohabitans houttuyneae NBRC 108639.</title>
        <authorList>
            <person name="Komaki H."/>
            <person name="Tamura T."/>
        </authorList>
    </citation>
    <scope>NUCLEOTIDE SEQUENCE [LARGE SCALE GENOMIC DNA]</scope>
    <source>
        <strain evidence="10 11">NBRC 108639</strain>
    </source>
</reference>
<keyword evidence="7" id="KW-0233">DNA recombination</keyword>
<comment type="similarity">
    <text evidence="1 7">Belongs to the SbcD family.</text>
</comment>
<dbReference type="GO" id="GO:0008408">
    <property type="term" value="F:3'-5' exonuclease activity"/>
    <property type="evidence" value="ECO:0007669"/>
    <property type="project" value="InterPro"/>
</dbReference>
<keyword evidence="6 7" id="KW-0269">Exonuclease</keyword>
<evidence type="ECO:0000256" key="6">
    <source>
        <dbReference type="ARBA" id="ARBA00022839"/>
    </source>
</evidence>
<dbReference type="GO" id="GO:0006260">
    <property type="term" value="P:DNA replication"/>
    <property type="evidence" value="ECO:0007669"/>
    <property type="project" value="UniProtKB-KW"/>
</dbReference>
<dbReference type="Pfam" id="PF00149">
    <property type="entry name" value="Metallophos"/>
    <property type="match status" value="1"/>
</dbReference>
<comment type="function">
    <text evidence="7">SbcCD cleaves DNA hairpin structures. These structures can inhibit DNA replication and are intermediates in certain DNA recombination reactions. The complex acts as a 3'-&gt;5' double strand exonuclease that can open hairpins. It also has a 5' single-strand endonuclease activity.</text>
</comment>
<evidence type="ECO:0000256" key="5">
    <source>
        <dbReference type="ARBA" id="ARBA00022801"/>
    </source>
</evidence>
<dbReference type="Proteomes" id="UP000482800">
    <property type="component" value="Unassembled WGS sequence"/>
</dbReference>
<evidence type="ECO:0000256" key="3">
    <source>
        <dbReference type="ARBA" id="ARBA00013365"/>
    </source>
</evidence>
<dbReference type="InterPro" id="IPR004593">
    <property type="entry name" value="SbcD"/>
</dbReference>
<evidence type="ECO:0000259" key="9">
    <source>
        <dbReference type="Pfam" id="PF12320"/>
    </source>
</evidence>
<dbReference type="GO" id="GO:0006310">
    <property type="term" value="P:DNA recombination"/>
    <property type="evidence" value="ECO:0007669"/>
    <property type="project" value="UniProtKB-KW"/>
</dbReference>
<dbReference type="PANTHER" id="PTHR30337">
    <property type="entry name" value="COMPONENT OF ATP-DEPENDENT DSDNA EXONUCLEASE"/>
    <property type="match status" value="1"/>
</dbReference>
<keyword evidence="7" id="KW-0235">DNA replication</keyword>
<evidence type="ECO:0000259" key="8">
    <source>
        <dbReference type="Pfam" id="PF00149"/>
    </source>
</evidence>
<sequence>MRILHTSDWHVGKVLKGQSRVDEHIAVLAQIVEIARAERPDLVIVAGDMYDTAAPTPEATRLVTRALSALRGTGAQVVAIGGNHDNGAALDALRPWAEAAGISLRGTVRDSAAEHVLSGETAGGERWQLVALPFLSQRYAVRAAEMYELTAAEASQTYADHIGRLLGVLCKGFGAGTVNLVTAHLTVVGATMGGGEREAHSVMGYAVPSTVFPGSAHYVALGHLHRAQQVPGPAPVRYCGSPLAIDFGEGENTPSVAVVEVTAESTAKVRDVPITAAVPLRTVRGTLAELSMVDGEQPGWLRVYVREAPRAGLREEVQALLPRALEVRIDPEMLPGTAASARAERAGRSPRDLFADYLESRGHVDEGVQELFDTLYEEVGGA</sequence>
<evidence type="ECO:0000256" key="1">
    <source>
        <dbReference type="ARBA" id="ARBA00010555"/>
    </source>
</evidence>
<dbReference type="SUPFAM" id="SSF56300">
    <property type="entry name" value="Metallo-dependent phosphatases"/>
    <property type="match status" value="1"/>
</dbReference>
<dbReference type="EMBL" id="BLPF01000001">
    <property type="protein sequence ID" value="GFJ77661.1"/>
    <property type="molecule type" value="Genomic_DNA"/>
</dbReference>
<evidence type="ECO:0000256" key="7">
    <source>
        <dbReference type="RuleBase" id="RU363069"/>
    </source>
</evidence>
<dbReference type="AlphaFoldDB" id="A0A6V8K5H9"/>
<evidence type="ECO:0000313" key="11">
    <source>
        <dbReference type="Proteomes" id="UP000482800"/>
    </source>
</evidence>